<evidence type="ECO:0000313" key="4">
    <source>
        <dbReference type="EMBL" id="GAY57439.1"/>
    </source>
</evidence>
<proteinExistence type="inferred from homology"/>
<keyword evidence="5" id="KW-1185">Reference proteome</keyword>
<dbReference type="GO" id="GO:0004252">
    <property type="term" value="F:serine-type endopeptidase activity"/>
    <property type="evidence" value="ECO:0007669"/>
    <property type="project" value="InterPro"/>
</dbReference>
<evidence type="ECO:0000256" key="1">
    <source>
        <dbReference type="ARBA" id="ARBA00007039"/>
    </source>
</evidence>
<dbReference type="SUPFAM" id="SSF52096">
    <property type="entry name" value="ClpP/crotonase"/>
    <property type="match status" value="1"/>
</dbReference>
<dbReference type="Gene3D" id="3.90.226.10">
    <property type="entry name" value="2-enoyl-CoA Hydratase, Chain A, domain 1"/>
    <property type="match status" value="2"/>
</dbReference>
<dbReference type="GO" id="GO:0006515">
    <property type="term" value="P:protein quality control for misfolded or incompletely synthesized proteins"/>
    <property type="evidence" value="ECO:0007669"/>
    <property type="project" value="TreeGrafter"/>
</dbReference>
<feature type="transmembrane region" description="Helical" evidence="3">
    <location>
        <begin position="122"/>
        <end position="144"/>
    </location>
</feature>
<dbReference type="InterPro" id="IPR001907">
    <property type="entry name" value="ClpP"/>
</dbReference>
<feature type="transmembrane region" description="Helical" evidence="3">
    <location>
        <begin position="227"/>
        <end position="248"/>
    </location>
</feature>
<dbReference type="InterPro" id="IPR029045">
    <property type="entry name" value="ClpP/crotonase-like_dom_sf"/>
</dbReference>
<dbReference type="PRINTS" id="PR00127">
    <property type="entry name" value="CLPPROTEASEP"/>
</dbReference>
<comment type="caution">
    <text evidence="4">The sequence shown here is derived from an EMBL/GenBank/DDBJ whole genome shotgun (WGS) entry which is preliminary data.</text>
</comment>
<keyword evidence="3" id="KW-0472">Membrane</keyword>
<reference evidence="4 5" key="1">
    <citation type="journal article" date="2017" name="Front. Genet.">
        <title>Draft sequencing of the heterozygous diploid genome of Satsuma (Citrus unshiu Marc.) using a hybrid assembly approach.</title>
        <authorList>
            <person name="Shimizu T."/>
            <person name="Tanizawa Y."/>
            <person name="Mochizuki T."/>
            <person name="Nagasaki H."/>
            <person name="Yoshioka T."/>
            <person name="Toyoda A."/>
            <person name="Fujiyama A."/>
            <person name="Kaminuma E."/>
            <person name="Nakamura Y."/>
        </authorList>
    </citation>
    <scope>NUCLEOTIDE SEQUENCE [LARGE SCALE GENOMIC DNA]</scope>
    <source>
        <strain evidence="5">cv. Miyagawa wase</strain>
    </source>
</reference>
<dbReference type="PANTHER" id="PTHR10381">
    <property type="entry name" value="ATP-DEPENDENT CLP PROTEASE PROTEOLYTIC SUBUNIT"/>
    <property type="match status" value="1"/>
</dbReference>
<dbReference type="GO" id="GO:0009532">
    <property type="term" value="C:plastid stroma"/>
    <property type="evidence" value="ECO:0007669"/>
    <property type="project" value="UniProtKB-ARBA"/>
</dbReference>
<dbReference type="Proteomes" id="UP000236630">
    <property type="component" value="Unassembled WGS sequence"/>
</dbReference>
<organism evidence="4 5">
    <name type="scientific">Citrus unshiu</name>
    <name type="common">Satsuma mandarin</name>
    <name type="synonym">Citrus nobilis var. unshiu</name>
    <dbReference type="NCBI Taxonomy" id="55188"/>
    <lineage>
        <taxon>Eukaryota</taxon>
        <taxon>Viridiplantae</taxon>
        <taxon>Streptophyta</taxon>
        <taxon>Embryophyta</taxon>
        <taxon>Tracheophyta</taxon>
        <taxon>Spermatophyta</taxon>
        <taxon>Magnoliopsida</taxon>
        <taxon>eudicotyledons</taxon>
        <taxon>Gunneridae</taxon>
        <taxon>Pentapetalae</taxon>
        <taxon>rosids</taxon>
        <taxon>malvids</taxon>
        <taxon>Sapindales</taxon>
        <taxon>Rutaceae</taxon>
        <taxon>Aurantioideae</taxon>
        <taxon>Citrus</taxon>
    </lineage>
</organism>
<gene>
    <name evidence="4" type="ORF">CUMW_179460</name>
</gene>
<evidence type="ECO:0000313" key="5">
    <source>
        <dbReference type="Proteomes" id="UP000236630"/>
    </source>
</evidence>
<name>A0A2H5PYI0_CITUN</name>
<evidence type="ECO:0000256" key="2">
    <source>
        <dbReference type="RuleBase" id="RU003567"/>
    </source>
</evidence>
<dbReference type="STRING" id="55188.A0A2H5PYI0"/>
<dbReference type="InterPro" id="IPR023562">
    <property type="entry name" value="ClpP/TepA"/>
</dbReference>
<protein>
    <recommendedName>
        <fullName evidence="2">ATP-dependent Clp protease proteolytic subunit</fullName>
    </recommendedName>
</protein>
<sequence length="363" mass="39997">MSTSFLQAPMAALVPSTSVHSLRSKSTRCLKTFCSAKIPNPMPAHINPNDPFLSKLAAAAAASPEAFVNRPSNSGTLPYLDIYDSPTLMASPAQVERSASYNEHRPDTPPPDLPSLLLHGRIVYIGMPLVPAVTELVVAELMYLQWMDPKAPIYLYINSTGTTRDDGESVGMESEGFAIYDTLMQMKCEACFIFFELVLISLSSAILVVVRMIGWPRWLHDVIQCNIVMVHTVAVGAAIGMACLLLAAGTKGKRFMMPHAKIMIQQPRLPSSGLLPASDVLIRAKEAMVNRDTLVKLLAKHTGNSEEFVTKTIRRPYHMDSRRAKEFGVIDKVLWRGQETIMAEVAPPEEWDKSAGIKVVDKF</sequence>
<dbReference type="GO" id="GO:0051117">
    <property type="term" value="F:ATPase binding"/>
    <property type="evidence" value="ECO:0007669"/>
    <property type="project" value="TreeGrafter"/>
</dbReference>
<keyword evidence="3" id="KW-1133">Transmembrane helix</keyword>
<dbReference type="EMBL" id="BDQV01000161">
    <property type="protein sequence ID" value="GAY57439.1"/>
    <property type="molecule type" value="Genomic_DNA"/>
</dbReference>
<evidence type="ECO:0000256" key="3">
    <source>
        <dbReference type="SAM" id="Phobius"/>
    </source>
</evidence>
<accession>A0A2H5PYI0</accession>
<keyword evidence="3" id="KW-0812">Transmembrane</keyword>
<comment type="similarity">
    <text evidence="1 2">Belongs to the peptidase S14 family.</text>
</comment>
<dbReference type="GO" id="GO:0009368">
    <property type="term" value="C:endopeptidase Clp complex"/>
    <property type="evidence" value="ECO:0007669"/>
    <property type="project" value="TreeGrafter"/>
</dbReference>
<feature type="transmembrane region" description="Helical" evidence="3">
    <location>
        <begin position="192"/>
        <end position="215"/>
    </location>
</feature>
<dbReference type="Pfam" id="PF00574">
    <property type="entry name" value="CLP_protease"/>
    <property type="match status" value="2"/>
</dbReference>
<dbReference type="PANTHER" id="PTHR10381:SF6">
    <property type="entry name" value="ATP-DEPENDENT CLP PROTEASE PROTEOLYTIC SUBUNIT-RELATED PROTEIN 3, CHLOROPLASTIC"/>
    <property type="match status" value="1"/>
</dbReference>
<dbReference type="AlphaFoldDB" id="A0A2H5PYI0"/>
<dbReference type="CDD" id="cd07017">
    <property type="entry name" value="S14_ClpP_2"/>
    <property type="match status" value="1"/>
</dbReference>
<dbReference type="GO" id="GO:0004176">
    <property type="term" value="F:ATP-dependent peptidase activity"/>
    <property type="evidence" value="ECO:0007669"/>
    <property type="project" value="InterPro"/>
</dbReference>